<comment type="caution">
    <text evidence="5">The sequence shown here is derived from an EMBL/GenBank/DDBJ whole genome shotgun (WGS) entry which is preliminary data.</text>
</comment>
<feature type="coiled-coil region" evidence="1">
    <location>
        <begin position="402"/>
        <end position="429"/>
    </location>
</feature>
<feature type="domain" description="DUF1549" evidence="2">
    <location>
        <begin position="179"/>
        <end position="384"/>
    </location>
</feature>
<name>A0A5C6EVH7_9BACT</name>
<dbReference type="Pfam" id="PF07587">
    <property type="entry name" value="PSD1"/>
    <property type="match status" value="1"/>
</dbReference>
<keyword evidence="1" id="KW-0175">Coiled coil</keyword>
<feature type="domain" description="Cytochrome C Planctomycete-type" evidence="4">
    <location>
        <begin position="80"/>
        <end position="136"/>
    </location>
</feature>
<gene>
    <name evidence="5" type="ORF">Poly59_28230</name>
</gene>
<accession>A0A5C6EVH7</accession>
<evidence type="ECO:0000313" key="6">
    <source>
        <dbReference type="Proteomes" id="UP000317977"/>
    </source>
</evidence>
<dbReference type="InterPro" id="IPR011429">
    <property type="entry name" value="Cyt_c_Planctomycete-type"/>
</dbReference>
<reference evidence="5 6" key="1">
    <citation type="submission" date="2019-02" db="EMBL/GenBank/DDBJ databases">
        <title>Deep-cultivation of Planctomycetes and their phenomic and genomic characterization uncovers novel biology.</title>
        <authorList>
            <person name="Wiegand S."/>
            <person name="Jogler M."/>
            <person name="Boedeker C."/>
            <person name="Pinto D."/>
            <person name="Vollmers J."/>
            <person name="Rivas-Marin E."/>
            <person name="Kohn T."/>
            <person name="Peeters S.H."/>
            <person name="Heuer A."/>
            <person name="Rast P."/>
            <person name="Oberbeckmann S."/>
            <person name="Bunk B."/>
            <person name="Jeske O."/>
            <person name="Meyerdierks A."/>
            <person name="Storesund J.E."/>
            <person name="Kallscheuer N."/>
            <person name="Luecker S."/>
            <person name="Lage O.M."/>
            <person name="Pohl T."/>
            <person name="Merkel B.J."/>
            <person name="Hornburger P."/>
            <person name="Mueller R.-W."/>
            <person name="Bruemmer F."/>
            <person name="Labrenz M."/>
            <person name="Spormann A.M."/>
            <person name="Op Den Camp H."/>
            <person name="Overmann J."/>
            <person name="Amann R."/>
            <person name="Jetten M.S.M."/>
            <person name="Mascher T."/>
            <person name="Medema M.H."/>
            <person name="Devos D.P."/>
            <person name="Kaster A.-K."/>
            <person name="Ovreas L."/>
            <person name="Rohde M."/>
            <person name="Galperin M.Y."/>
            <person name="Jogler C."/>
        </authorList>
    </citation>
    <scope>NUCLEOTIDE SEQUENCE [LARGE SCALE GENOMIC DNA]</scope>
    <source>
        <strain evidence="5 6">Poly59</strain>
    </source>
</reference>
<dbReference type="Proteomes" id="UP000317977">
    <property type="component" value="Unassembled WGS sequence"/>
</dbReference>
<dbReference type="InterPro" id="IPR011444">
    <property type="entry name" value="DUF1549"/>
</dbReference>
<evidence type="ECO:0000256" key="1">
    <source>
        <dbReference type="SAM" id="Coils"/>
    </source>
</evidence>
<keyword evidence="6" id="KW-1185">Reference proteome</keyword>
<dbReference type="Pfam" id="PF07635">
    <property type="entry name" value="PSCyt1"/>
    <property type="match status" value="1"/>
</dbReference>
<organism evidence="5 6">
    <name type="scientific">Rubripirellula reticaptiva</name>
    <dbReference type="NCBI Taxonomy" id="2528013"/>
    <lineage>
        <taxon>Bacteria</taxon>
        <taxon>Pseudomonadati</taxon>
        <taxon>Planctomycetota</taxon>
        <taxon>Planctomycetia</taxon>
        <taxon>Pirellulales</taxon>
        <taxon>Pirellulaceae</taxon>
        <taxon>Rubripirellula</taxon>
    </lineage>
</organism>
<dbReference type="EMBL" id="SJPX01000003">
    <property type="protein sequence ID" value="TWU51231.1"/>
    <property type="molecule type" value="Genomic_DNA"/>
</dbReference>
<dbReference type="PANTHER" id="PTHR35889:SF3">
    <property type="entry name" value="F-BOX DOMAIN-CONTAINING PROTEIN"/>
    <property type="match status" value="1"/>
</dbReference>
<protein>
    <submittedName>
        <fullName evidence="5">Planctomycete cytochrome C</fullName>
    </submittedName>
</protein>
<sequence length="1031" mass="115896">MHLPFERFSPFAVASPIDRLSRKGRARSKFACLRSFAAPAISQRWALKVFFFLVMASFCNAKESSLEFNRDIRSILSDKCFACHGPDAKTVEGDLRLDLRARAIETEAIVPGDADKSSLVRRIFSDDEQMVMPPPESHKPLTRIEQQTLRRWITEGAEYESHWAYTPLKREEDSKSLGIDHFVNQRLVESSVQPVAEADRVTLIRRLSFDLTGLPPTVEEVNEYVNDASENADEKVIDRLLNSRRYGERMAIYWLDLVRFADTVGYHGDQDVSQSPYRSYVINAFNSNMPYDRFVREQLAGDLLADPTLDQQVASGYNRLNQTTEEGGSQAKEYLAIYFADRVRNVSQVFMGATVGCAQCHDHKYDPYTAKDFYSLGAFFADLDERGVYGARSRPPTIRVPSDDDSRRLAEADQKLAALNARVAPLRQQLLERQSEWEAITRNEIEGNESVDTVWIDDAQDTGGKNNGSWNFVSGKGVPVHSGSKSRSQQSDGLVQHFFDDARKKATVQAGMKFYVWVHLDSKNPPKALMLQFNDGDWEHRAVWGSDDISYGKRADSWVGYQRAGGLPNTGKWVRLEADPLQLGLPVGTVVKGMAYTQFGGLVHWDQAGYTGAGIPSTVAKAIAINPSERTDEQEKAVEDHYIDGADEMVDLRKQIADAETNRTKVEESATTMVVSRSVEPREIRILPRGNWMDNSGEVVGPAIPEFLGKLETGDARPTRLDLANWLCEPDNVLTARTMVNRLWFLMLGRGICSSVDDFGGQGTYPSHPELLDWLAVEFVESGWDIKHIMKLIASSQAYQRSSKPSPELRESDPYNELFARQGRFRIAAEMVRDSALAISGLLVEQVGGTSARPYQPPGYYAQLNFPRREYAADDGDHQYRRGVYTHWQRTFLHPMLKAFDAPSREECTAQRSRSNTPLQALTLLNDPTFVEAARVFAARIMREGGDSTDQKITWAYRTAVSRGPDAVVADELRDVFVQHSNHFAESIDEAKQLISEGNASVAEDLDPVQLAAWTSVARVILNLQETITRY</sequence>
<dbReference type="AlphaFoldDB" id="A0A5C6EVH7"/>
<dbReference type="PANTHER" id="PTHR35889">
    <property type="entry name" value="CYCLOINULO-OLIGOSACCHARIDE FRUCTANOTRANSFERASE-RELATED"/>
    <property type="match status" value="1"/>
</dbReference>
<evidence type="ECO:0000259" key="4">
    <source>
        <dbReference type="Pfam" id="PF07635"/>
    </source>
</evidence>
<evidence type="ECO:0000313" key="5">
    <source>
        <dbReference type="EMBL" id="TWU51231.1"/>
    </source>
</evidence>
<dbReference type="Pfam" id="PF07583">
    <property type="entry name" value="PSCyt2"/>
    <property type="match status" value="1"/>
</dbReference>
<proteinExistence type="predicted"/>
<evidence type="ECO:0000259" key="3">
    <source>
        <dbReference type="Pfam" id="PF07587"/>
    </source>
</evidence>
<feature type="domain" description="DUF1553" evidence="3">
    <location>
        <begin position="719"/>
        <end position="972"/>
    </location>
</feature>
<evidence type="ECO:0000259" key="2">
    <source>
        <dbReference type="Pfam" id="PF07583"/>
    </source>
</evidence>
<dbReference type="InterPro" id="IPR022655">
    <property type="entry name" value="DUF1553"/>
</dbReference>